<evidence type="ECO:0008006" key="3">
    <source>
        <dbReference type="Google" id="ProtNLM"/>
    </source>
</evidence>
<gene>
    <name evidence="1" type="ORF">WJX73_006837</name>
</gene>
<evidence type="ECO:0000313" key="1">
    <source>
        <dbReference type="EMBL" id="KAK9813747.1"/>
    </source>
</evidence>
<comment type="caution">
    <text evidence="1">The sequence shown here is derived from an EMBL/GenBank/DDBJ whole genome shotgun (WGS) entry which is preliminary data.</text>
</comment>
<sequence>MRYCVPVDICQASLLTVKPALRLARNGDEVYLLYVQLESADTQRDKAEEELHQLFEPVLNSATGVQCYLHAVCIRDWQAAGCSAEELVARAICAKARSLQATVVMAGQHRSAACLGQE</sequence>
<dbReference type="SUPFAM" id="SSF52402">
    <property type="entry name" value="Adenine nucleotide alpha hydrolases-like"/>
    <property type="match status" value="1"/>
</dbReference>
<name>A0AAW1Q0C2_9CHLO</name>
<dbReference type="EMBL" id="JALJOQ010000003">
    <property type="protein sequence ID" value="KAK9813747.1"/>
    <property type="molecule type" value="Genomic_DNA"/>
</dbReference>
<dbReference type="AlphaFoldDB" id="A0AAW1Q0C2"/>
<accession>A0AAW1Q0C2</accession>
<reference evidence="1 2" key="1">
    <citation type="journal article" date="2024" name="Nat. Commun.">
        <title>Phylogenomics reveals the evolutionary origins of lichenization in chlorophyte algae.</title>
        <authorList>
            <person name="Puginier C."/>
            <person name="Libourel C."/>
            <person name="Otte J."/>
            <person name="Skaloud P."/>
            <person name="Haon M."/>
            <person name="Grisel S."/>
            <person name="Petersen M."/>
            <person name="Berrin J.G."/>
            <person name="Delaux P.M."/>
            <person name="Dal Grande F."/>
            <person name="Keller J."/>
        </authorList>
    </citation>
    <scope>NUCLEOTIDE SEQUENCE [LARGE SCALE GENOMIC DNA]</scope>
    <source>
        <strain evidence="1 2">SAG 2036</strain>
    </source>
</reference>
<evidence type="ECO:0000313" key="2">
    <source>
        <dbReference type="Proteomes" id="UP001465755"/>
    </source>
</evidence>
<dbReference type="InterPro" id="IPR014729">
    <property type="entry name" value="Rossmann-like_a/b/a_fold"/>
</dbReference>
<keyword evidence="2" id="KW-1185">Reference proteome</keyword>
<dbReference type="Proteomes" id="UP001465755">
    <property type="component" value="Unassembled WGS sequence"/>
</dbReference>
<dbReference type="Gene3D" id="3.40.50.620">
    <property type="entry name" value="HUPs"/>
    <property type="match status" value="1"/>
</dbReference>
<protein>
    <recommendedName>
        <fullName evidence="3">Universal stress protein</fullName>
    </recommendedName>
</protein>
<organism evidence="1 2">
    <name type="scientific">Symbiochloris irregularis</name>
    <dbReference type="NCBI Taxonomy" id="706552"/>
    <lineage>
        <taxon>Eukaryota</taxon>
        <taxon>Viridiplantae</taxon>
        <taxon>Chlorophyta</taxon>
        <taxon>core chlorophytes</taxon>
        <taxon>Trebouxiophyceae</taxon>
        <taxon>Trebouxiales</taxon>
        <taxon>Trebouxiaceae</taxon>
        <taxon>Symbiochloris</taxon>
    </lineage>
</organism>
<proteinExistence type="predicted"/>